<comment type="caution">
    <text evidence="2">The sequence shown here is derived from an EMBL/GenBank/DDBJ whole genome shotgun (WGS) entry which is preliminary data.</text>
</comment>
<dbReference type="EMBL" id="LHYF01000021">
    <property type="protein sequence ID" value="KXB06840.1"/>
    <property type="molecule type" value="Genomic_DNA"/>
</dbReference>
<protein>
    <submittedName>
        <fullName evidence="2">Uncharacterized protein</fullName>
    </submittedName>
</protein>
<evidence type="ECO:0000313" key="2">
    <source>
        <dbReference type="EMBL" id="KXB06840.1"/>
    </source>
</evidence>
<gene>
    <name evidence="2" type="ORF">AKJ52_01475</name>
</gene>
<dbReference type="InterPro" id="IPR028976">
    <property type="entry name" value="CheC-like_sf"/>
</dbReference>
<dbReference type="GO" id="GO:0006935">
    <property type="term" value="P:chemotaxis"/>
    <property type="evidence" value="ECO:0007669"/>
    <property type="project" value="UniProtKB-KW"/>
</dbReference>
<dbReference type="Proteomes" id="UP000070404">
    <property type="component" value="Unassembled WGS sequence"/>
</dbReference>
<name>A0A133VKB2_9EURY</name>
<accession>A0A133VKB2</accession>
<reference evidence="2 3" key="1">
    <citation type="journal article" date="2016" name="Sci. Rep.">
        <title>Metabolic traits of an uncultured archaeal lineage -MSBL1- from brine pools of the Red Sea.</title>
        <authorList>
            <person name="Mwirichia R."/>
            <person name="Alam I."/>
            <person name="Rashid M."/>
            <person name="Vinu M."/>
            <person name="Ba-Alawi W."/>
            <person name="Anthony Kamau A."/>
            <person name="Kamanda Ngugi D."/>
            <person name="Goker M."/>
            <person name="Klenk H.P."/>
            <person name="Bajic V."/>
            <person name="Stingl U."/>
        </authorList>
    </citation>
    <scope>NUCLEOTIDE SEQUENCE [LARGE SCALE GENOMIC DNA]</scope>
    <source>
        <strain evidence="2">SCGC-AAA382C18</strain>
    </source>
</reference>
<organism evidence="2 3">
    <name type="scientific">candidate division MSBL1 archaeon SCGC-AAA382C18</name>
    <dbReference type="NCBI Taxonomy" id="1698281"/>
    <lineage>
        <taxon>Archaea</taxon>
        <taxon>Methanobacteriati</taxon>
        <taxon>Methanobacteriota</taxon>
        <taxon>candidate division MSBL1</taxon>
    </lineage>
</organism>
<dbReference type="Gene3D" id="3.40.1550.10">
    <property type="entry name" value="CheC-like"/>
    <property type="match status" value="1"/>
</dbReference>
<keyword evidence="3" id="KW-1185">Reference proteome</keyword>
<dbReference type="AlphaFoldDB" id="A0A133VKB2"/>
<keyword evidence="1" id="KW-0145">Chemotaxis</keyword>
<dbReference type="SUPFAM" id="SSF103039">
    <property type="entry name" value="CheC-like"/>
    <property type="match status" value="1"/>
</dbReference>
<evidence type="ECO:0000313" key="3">
    <source>
        <dbReference type="Proteomes" id="UP000070404"/>
    </source>
</evidence>
<evidence type="ECO:0000256" key="1">
    <source>
        <dbReference type="ARBA" id="ARBA00022500"/>
    </source>
</evidence>
<sequence>MIDILMGREIGSTKRASEMDESSLKEIGNILVVNTLTALSEFLDVSLEEQVPLLASDNPVSLIDAIAVEIGQKSEKSLRIEVVMDVEPGGTTVSFSFYLLFMEGDAEDIIYMVREKLTTGL</sequence>
<proteinExistence type="predicted"/>